<dbReference type="InterPro" id="IPR050282">
    <property type="entry name" value="Cycloisomerase_2"/>
</dbReference>
<proteinExistence type="inferred from homology"/>
<dbReference type="InterPro" id="IPR011045">
    <property type="entry name" value="N2O_reductase_N"/>
</dbReference>
<dbReference type="PANTHER" id="PTHR30344">
    <property type="entry name" value="6-PHOSPHOGLUCONOLACTONASE-RELATED"/>
    <property type="match status" value="1"/>
</dbReference>
<comment type="caution">
    <text evidence="3">The sequence shown here is derived from an EMBL/GenBank/DDBJ whole genome shotgun (WGS) entry which is preliminary data.</text>
</comment>
<evidence type="ECO:0000313" key="3">
    <source>
        <dbReference type="EMBL" id="MFC3116070.1"/>
    </source>
</evidence>
<dbReference type="PANTHER" id="PTHR30344:SF1">
    <property type="entry name" value="6-PHOSPHOGLUCONOLACTONASE"/>
    <property type="match status" value="1"/>
</dbReference>
<keyword evidence="2" id="KW-0119">Carbohydrate metabolism</keyword>
<reference evidence="4" key="1">
    <citation type="journal article" date="2019" name="Int. J. Syst. Evol. Microbiol.">
        <title>The Global Catalogue of Microorganisms (GCM) 10K type strain sequencing project: providing services to taxonomists for standard genome sequencing and annotation.</title>
        <authorList>
            <consortium name="The Broad Institute Genomics Platform"/>
            <consortium name="The Broad Institute Genome Sequencing Center for Infectious Disease"/>
            <person name="Wu L."/>
            <person name="Ma J."/>
        </authorList>
    </citation>
    <scope>NUCLEOTIDE SEQUENCE [LARGE SCALE GENOMIC DNA]</scope>
    <source>
        <strain evidence="4">KCTC 52237</strain>
    </source>
</reference>
<evidence type="ECO:0000256" key="1">
    <source>
        <dbReference type="ARBA" id="ARBA00005564"/>
    </source>
</evidence>
<comment type="similarity">
    <text evidence="1">Belongs to the cycloisomerase 2 family.</text>
</comment>
<sequence length="388" mass="41881">MRYRSLHLLRSVKFLLLLWLGTAGIVAQARHVIYVANSDSHSISVFGFDLEANHLTLQQTVPVGGAVMPMALSSGELSPGELSLELPPGKSPGDKPLLYAATRSQPYQLLTFSIDPATGHLSERAAVPLTQNMANIALDASGRFLFAVSYSGNSLHLHPLNKQGVPLAESSVIPLGLHPHQVTADPANQFIYVSLLGSDRVDYFRLNKNASSVKTLEPAQTPALHTAPGSGPRHFVFSTTGEFLYLLNELAGSLQVYKRNARSGKASLLQSHLLTSATKKAWAADIHLTAGGRFIYATERSTSQLVGFSVDHRSGRLTPVGSWSTEQQPRAFSISPDGKWLAVVGQLSQRMSIYAIDQNSGQLRLLGAHSTGKNPAWVEIVELPKPAP</sequence>
<accession>A0ABV7FEM5</accession>
<dbReference type="EMBL" id="JBHRTF010000004">
    <property type="protein sequence ID" value="MFC3116070.1"/>
    <property type="molecule type" value="Genomic_DNA"/>
</dbReference>
<name>A0ABV7FEM5_9GAMM</name>
<dbReference type="Pfam" id="PF10282">
    <property type="entry name" value="Lactonase"/>
    <property type="match status" value="1"/>
</dbReference>
<protein>
    <submittedName>
        <fullName evidence="3">Lactonase family protein</fullName>
    </submittedName>
</protein>
<dbReference type="Proteomes" id="UP001595555">
    <property type="component" value="Unassembled WGS sequence"/>
</dbReference>
<organism evidence="3 4">
    <name type="scientific">Cellvibrio fontiphilus</name>
    <dbReference type="NCBI Taxonomy" id="1815559"/>
    <lineage>
        <taxon>Bacteria</taxon>
        <taxon>Pseudomonadati</taxon>
        <taxon>Pseudomonadota</taxon>
        <taxon>Gammaproteobacteria</taxon>
        <taxon>Cellvibrionales</taxon>
        <taxon>Cellvibrionaceae</taxon>
        <taxon>Cellvibrio</taxon>
    </lineage>
</organism>
<dbReference type="InterPro" id="IPR019405">
    <property type="entry name" value="Lactonase_7-beta_prop"/>
</dbReference>
<evidence type="ECO:0000313" key="4">
    <source>
        <dbReference type="Proteomes" id="UP001595555"/>
    </source>
</evidence>
<dbReference type="Gene3D" id="2.130.10.10">
    <property type="entry name" value="YVTN repeat-like/Quinoprotein amine dehydrogenase"/>
    <property type="match status" value="1"/>
</dbReference>
<keyword evidence="4" id="KW-1185">Reference proteome</keyword>
<keyword evidence="2" id="KW-0313">Glucose metabolism</keyword>
<evidence type="ECO:0000256" key="2">
    <source>
        <dbReference type="ARBA" id="ARBA00022526"/>
    </source>
</evidence>
<dbReference type="RefSeq" id="WP_378118989.1">
    <property type="nucleotide sequence ID" value="NZ_JBHRTF010000004.1"/>
</dbReference>
<gene>
    <name evidence="3" type="ORF">ACFODX_10915</name>
</gene>
<dbReference type="InterPro" id="IPR015943">
    <property type="entry name" value="WD40/YVTN_repeat-like_dom_sf"/>
</dbReference>
<dbReference type="SUPFAM" id="SSF50974">
    <property type="entry name" value="Nitrous oxide reductase, N-terminal domain"/>
    <property type="match status" value="1"/>
</dbReference>